<evidence type="ECO:0000256" key="1">
    <source>
        <dbReference type="SAM" id="MobiDB-lite"/>
    </source>
</evidence>
<dbReference type="InterPro" id="IPR041694">
    <property type="entry name" value="ADH_N_2"/>
</dbReference>
<sequence length="109" mass="12255">MARAWHLKSRPISRPGLGNFELKQIALPSLEEGQIHVRNLSLSVDPYMRPRIDDNPRSYIPPFKVDEPMDGGAIGEVLESRAKIQLESKTAMQTYPTDSRGSLPCPRNL</sequence>
<feature type="region of interest" description="Disordered" evidence="1">
    <location>
        <begin position="88"/>
        <end position="109"/>
    </location>
</feature>
<dbReference type="OrthoDB" id="9805663at2"/>
<feature type="compositionally biased region" description="Polar residues" evidence="1">
    <location>
        <begin position="88"/>
        <end position="100"/>
    </location>
</feature>
<feature type="domain" description="Oxidoreductase N-terminal" evidence="2">
    <location>
        <begin position="3"/>
        <end position="82"/>
    </location>
</feature>
<proteinExistence type="predicted"/>
<dbReference type="SUPFAM" id="SSF50129">
    <property type="entry name" value="GroES-like"/>
    <property type="match status" value="1"/>
</dbReference>
<dbReference type="RefSeq" id="WP_081938808.1">
    <property type="nucleotide sequence ID" value="NZ_FMAF01000012.1"/>
</dbReference>
<evidence type="ECO:0000313" key="3">
    <source>
        <dbReference type="EMBL" id="SCB39535.1"/>
    </source>
</evidence>
<evidence type="ECO:0000259" key="2">
    <source>
        <dbReference type="Pfam" id="PF16884"/>
    </source>
</evidence>
<organism evidence="3 4">
    <name type="scientific">Rhizobium lusitanum</name>
    <dbReference type="NCBI Taxonomy" id="293958"/>
    <lineage>
        <taxon>Bacteria</taxon>
        <taxon>Pseudomonadati</taxon>
        <taxon>Pseudomonadota</taxon>
        <taxon>Alphaproteobacteria</taxon>
        <taxon>Hyphomicrobiales</taxon>
        <taxon>Rhizobiaceae</taxon>
        <taxon>Rhizobium/Agrobacterium group</taxon>
        <taxon>Rhizobium</taxon>
    </lineage>
</organism>
<gene>
    <name evidence="3" type="ORF">GA0061101_11213</name>
</gene>
<dbReference type="Gene3D" id="3.90.180.10">
    <property type="entry name" value="Medium-chain alcohol dehydrogenases, catalytic domain"/>
    <property type="match status" value="1"/>
</dbReference>
<protein>
    <submittedName>
        <fullName evidence="3">N-terminal domain of oxidoreductase</fullName>
    </submittedName>
</protein>
<accession>A0A1C3WHZ4</accession>
<dbReference type="EMBL" id="FMAF01000012">
    <property type="protein sequence ID" value="SCB39535.1"/>
    <property type="molecule type" value="Genomic_DNA"/>
</dbReference>
<evidence type="ECO:0000313" key="4">
    <source>
        <dbReference type="Proteomes" id="UP000199205"/>
    </source>
</evidence>
<dbReference type="Pfam" id="PF16884">
    <property type="entry name" value="ADH_N_2"/>
    <property type="match status" value="1"/>
</dbReference>
<name>A0A1C3WHZ4_9HYPH</name>
<reference evidence="3 4" key="1">
    <citation type="submission" date="2016-08" db="EMBL/GenBank/DDBJ databases">
        <authorList>
            <person name="Seilhamer J.J."/>
        </authorList>
    </citation>
    <scope>NUCLEOTIDE SEQUENCE [LARGE SCALE GENOMIC DNA]</scope>
    <source>
        <strain evidence="3 4">P1-7</strain>
    </source>
</reference>
<dbReference type="InterPro" id="IPR011032">
    <property type="entry name" value="GroES-like_sf"/>
</dbReference>
<dbReference type="AlphaFoldDB" id="A0A1C3WHZ4"/>
<dbReference type="Proteomes" id="UP000199205">
    <property type="component" value="Unassembled WGS sequence"/>
</dbReference>